<feature type="region of interest" description="Disordered" evidence="1">
    <location>
        <begin position="1"/>
        <end position="23"/>
    </location>
</feature>
<evidence type="ECO:0000313" key="3">
    <source>
        <dbReference type="Proteomes" id="UP000694240"/>
    </source>
</evidence>
<proteinExistence type="predicted"/>
<gene>
    <name evidence="2" type="ORF">ISN45_At01g027050</name>
</gene>
<evidence type="ECO:0000313" key="2">
    <source>
        <dbReference type="EMBL" id="KAG7647682.1"/>
    </source>
</evidence>
<sequence>MPERMKPSKNGRDEQKSHGGYFPTCYKRRRLDNNCIVHDNDILLSNIISV</sequence>
<keyword evidence="3" id="KW-1185">Reference proteome</keyword>
<evidence type="ECO:0000256" key="1">
    <source>
        <dbReference type="SAM" id="MobiDB-lite"/>
    </source>
</evidence>
<accession>A0A8T2GK77</accession>
<reference evidence="2 3" key="1">
    <citation type="submission" date="2020-12" db="EMBL/GenBank/DDBJ databases">
        <title>Concerted genomic and epigenomic changes stabilize Arabidopsis allopolyploids.</title>
        <authorList>
            <person name="Chen Z."/>
        </authorList>
    </citation>
    <scope>NUCLEOTIDE SEQUENCE [LARGE SCALE GENOMIC DNA]</scope>
    <source>
        <strain evidence="2">Allo738</strain>
        <tissue evidence="2">Leaf</tissue>
    </source>
</reference>
<dbReference type="AlphaFoldDB" id="A0A8T2GK77"/>
<comment type="caution">
    <text evidence="2">The sequence shown here is derived from an EMBL/GenBank/DDBJ whole genome shotgun (WGS) entry which is preliminary data.</text>
</comment>
<organism evidence="2 3">
    <name type="scientific">Arabidopsis thaliana x Arabidopsis arenosa</name>
    <dbReference type="NCBI Taxonomy" id="1240361"/>
    <lineage>
        <taxon>Eukaryota</taxon>
        <taxon>Viridiplantae</taxon>
        <taxon>Streptophyta</taxon>
        <taxon>Embryophyta</taxon>
        <taxon>Tracheophyta</taxon>
        <taxon>Spermatophyta</taxon>
        <taxon>Magnoliopsida</taxon>
        <taxon>eudicotyledons</taxon>
        <taxon>Gunneridae</taxon>
        <taxon>Pentapetalae</taxon>
        <taxon>rosids</taxon>
        <taxon>malvids</taxon>
        <taxon>Brassicales</taxon>
        <taxon>Brassicaceae</taxon>
        <taxon>Camelineae</taxon>
        <taxon>Arabidopsis</taxon>
    </lineage>
</organism>
<name>A0A8T2GK77_9BRAS</name>
<dbReference type="Proteomes" id="UP000694240">
    <property type="component" value="Chromosome 1"/>
</dbReference>
<protein>
    <submittedName>
        <fullName evidence="2">Uncharacterized protein</fullName>
    </submittedName>
</protein>
<dbReference type="EMBL" id="JAEFBK010000001">
    <property type="protein sequence ID" value="KAG7647682.1"/>
    <property type="molecule type" value="Genomic_DNA"/>
</dbReference>
<feature type="compositionally biased region" description="Basic and acidic residues" evidence="1">
    <location>
        <begin position="1"/>
        <end position="17"/>
    </location>
</feature>